<dbReference type="GO" id="GO:0003676">
    <property type="term" value="F:nucleic acid binding"/>
    <property type="evidence" value="ECO:0007669"/>
    <property type="project" value="InterPro"/>
</dbReference>
<dbReference type="InterPro" id="IPR036397">
    <property type="entry name" value="RNaseH_sf"/>
</dbReference>
<feature type="domain" description="RNase H type-1" evidence="1">
    <location>
        <begin position="205"/>
        <end position="342"/>
    </location>
</feature>
<dbReference type="SUPFAM" id="SSF53098">
    <property type="entry name" value="Ribonuclease H-like"/>
    <property type="match status" value="1"/>
</dbReference>
<dbReference type="Gene3D" id="3.30.420.10">
    <property type="entry name" value="Ribonuclease H-like superfamily/Ribonuclease H"/>
    <property type="match status" value="2"/>
</dbReference>
<dbReference type="OrthoDB" id="407198at2759"/>
<organism evidence="2 3">
    <name type="scientific">Gymnopilus junonius</name>
    <name type="common">Spectacular rustgill mushroom</name>
    <name type="synonym">Gymnopilus spectabilis subsp. junonius</name>
    <dbReference type="NCBI Taxonomy" id="109634"/>
    <lineage>
        <taxon>Eukaryota</taxon>
        <taxon>Fungi</taxon>
        <taxon>Dikarya</taxon>
        <taxon>Basidiomycota</taxon>
        <taxon>Agaricomycotina</taxon>
        <taxon>Agaricomycetes</taxon>
        <taxon>Agaricomycetidae</taxon>
        <taxon>Agaricales</taxon>
        <taxon>Agaricineae</taxon>
        <taxon>Hymenogastraceae</taxon>
        <taxon>Gymnopilus</taxon>
    </lineage>
</organism>
<dbReference type="PROSITE" id="PS50879">
    <property type="entry name" value="RNASE_H_1"/>
    <property type="match status" value="1"/>
</dbReference>
<evidence type="ECO:0000259" key="1">
    <source>
        <dbReference type="PROSITE" id="PS50879"/>
    </source>
</evidence>
<proteinExistence type="predicted"/>
<protein>
    <submittedName>
        <fullName evidence="2">Ribonuclease H-like domain-containing protein</fullName>
    </submittedName>
</protein>
<gene>
    <name evidence="2" type="ORF">CPB84DRAFT_1820235</name>
</gene>
<comment type="caution">
    <text evidence="2">The sequence shown here is derived from an EMBL/GenBank/DDBJ whole genome shotgun (WGS) entry which is preliminary data.</text>
</comment>
<accession>A0A9P5P3Z1</accession>
<dbReference type="InterPro" id="IPR012337">
    <property type="entry name" value="RNaseH-like_sf"/>
</dbReference>
<dbReference type="Proteomes" id="UP000724874">
    <property type="component" value="Unassembled WGS sequence"/>
</dbReference>
<evidence type="ECO:0000313" key="2">
    <source>
        <dbReference type="EMBL" id="KAF8914381.1"/>
    </source>
</evidence>
<dbReference type="Pfam" id="PF00075">
    <property type="entry name" value="RNase_H"/>
    <property type="match status" value="1"/>
</dbReference>
<keyword evidence="3" id="KW-1185">Reference proteome</keyword>
<dbReference type="InterPro" id="IPR002156">
    <property type="entry name" value="RNaseH_domain"/>
</dbReference>
<name>A0A9P5P3Z1_GYMJU</name>
<dbReference type="GO" id="GO:0004523">
    <property type="term" value="F:RNA-DNA hybrid ribonuclease activity"/>
    <property type="evidence" value="ECO:0007669"/>
    <property type="project" value="InterPro"/>
</dbReference>
<dbReference type="AlphaFoldDB" id="A0A9P5P3Z1"/>
<dbReference type="EMBL" id="JADNYJ010000001">
    <property type="protein sequence ID" value="KAF8914381.1"/>
    <property type="molecule type" value="Genomic_DNA"/>
</dbReference>
<evidence type="ECO:0000313" key="3">
    <source>
        <dbReference type="Proteomes" id="UP000724874"/>
    </source>
</evidence>
<reference evidence="2" key="1">
    <citation type="submission" date="2020-11" db="EMBL/GenBank/DDBJ databases">
        <authorList>
            <consortium name="DOE Joint Genome Institute"/>
            <person name="Ahrendt S."/>
            <person name="Riley R."/>
            <person name="Andreopoulos W."/>
            <person name="LaButti K."/>
            <person name="Pangilinan J."/>
            <person name="Ruiz-duenas F.J."/>
            <person name="Barrasa J.M."/>
            <person name="Sanchez-Garcia M."/>
            <person name="Camarero S."/>
            <person name="Miyauchi S."/>
            <person name="Serrano A."/>
            <person name="Linde D."/>
            <person name="Babiker R."/>
            <person name="Drula E."/>
            <person name="Ayuso-Fernandez I."/>
            <person name="Pacheco R."/>
            <person name="Padilla G."/>
            <person name="Ferreira P."/>
            <person name="Barriuso J."/>
            <person name="Kellner H."/>
            <person name="Castanera R."/>
            <person name="Alfaro M."/>
            <person name="Ramirez L."/>
            <person name="Pisabarro A.G."/>
            <person name="Kuo A."/>
            <person name="Tritt A."/>
            <person name="Lipzen A."/>
            <person name="He G."/>
            <person name="Yan M."/>
            <person name="Ng V."/>
            <person name="Cullen D."/>
            <person name="Martin F."/>
            <person name="Rosso M.-N."/>
            <person name="Henrissat B."/>
            <person name="Hibbett D."/>
            <person name="Martinez A.T."/>
            <person name="Grigoriev I.V."/>
        </authorList>
    </citation>
    <scope>NUCLEOTIDE SEQUENCE</scope>
    <source>
        <strain evidence="2">AH 44721</strain>
    </source>
</reference>
<sequence>MTPKYFHKPSVFGEYANEWPQKRRPADFWQTLALTTEREYQPGEPLSYSRFQELLSVWLTVNESLPKHFTRPPSAHIVADFAPDMQAQHQYPPQETHPDPDPYFRELEYSPRVHQILSQAEYQIAMNRKPSQAEQAEINLVNERVLNPTFYPVDRTQPLAWNFIPDQQDEPLLNECTRLKTPEALFPPQWNRGTAQGMRYIHIRDRSMVLIRTDGACLENGSEQPARPPRAGYAYVYSPPLPNAAASGICSGKLEPADATSNRAELIAVITALRTRCTQWCRVWQGRRWRTAAGKPLKNNDLWEELIYNIEWMRHRGCEVMFWQIPREWNTKADLAAKKAAGREE</sequence>